<dbReference type="OrthoDB" id="248669at2759"/>
<sequence>MVLSTYPQRGPQQGSRSNGTAAVAAPLLATACLLLALCILPGPAAAAAGSPNGASVRSPSVAPHIGDLVPLTIYIRTKRQIRHSFISVVDQQLAVDEEAVVDDAEGTVDAATAVEVLRPKDLDLPSLGATRGKHTNQVVRLLSPASSPRFGINKAATIMANSTLRAAGQSLQEDKALQQSDLAFRFSVGRGLHKESTWLPLAARKKYTRQLSETLAGRLHEIQAAQAADAAAERQRDEEAAEAMDNTAAAAAAQKVQYLSRVTFFFGYRKGNLQKMTSFSIAAQYSSEVKPDVELQFLWSEHRPYNPNRAVTLCSAVAVLVSMITVLAVFHPSSRSMLLFSQRIVAVRAHD</sequence>
<dbReference type="OMA" id="NEHRAYN"/>
<name>E9AUZ8_LEIMU</name>
<keyword evidence="1" id="KW-0812">Transmembrane</keyword>
<feature type="signal peptide" evidence="2">
    <location>
        <begin position="1"/>
        <end position="46"/>
    </location>
</feature>
<protein>
    <recommendedName>
        <fullName evidence="5">Transmembrane protein</fullName>
    </recommendedName>
</protein>
<keyword evidence="1" id="KW-0472">Membrane</keyword>
<evidence type="ECO:0000256" key="2">
    <source>
        <dbReference type="SAM" id="SignalP"/>
    </source>
</evidence>
<dbReference type="AlphaFoldDB" id="E9AUZ8"/>
<evidence type="ECO:0000313" key="4">
    <source>
        <dbReference type="Proteomes" id="UP000007259"/>
    </source>
</evidence>
<gene>
    <name evidence="3" type="ORF">LMXM_21_0310</name>
</gene>
<evidence type="ECO:0000256" key="1">
    <source>
        <dbReference type="SAM" id="Phobius"/>
    </source>
</evidence>
<organism evidence="3 4">
    <name type="scientific">Leishmania mexicana (strain MHOM/GT/2001/U1103)</name>
    <dbReference type="NCBI Taxonomy" id="929439"/>
    <lineage>
        <taxon>Eukaryota</taxon>
        <taxon>Discoba</taxon>
        <taxon>Euglenozoa</taxon>
        <taxon>Kinetoplastea</taxon>
        <taxon>Metakinetoplastina</taxon>
        <taxon>Trypanosomatida</taxon>
        <taxon>Trypanosomatidae</taxon>
        <taxon>Leishmaniinae</taxon>
        <taxon>Leishmania</taxon>
    </lineage>
</organism>
<proteinExistence type="predicted"/>
<accession>E9AUZ8</accession>
<dbReference type="VEuPathDB" id="TriTrypDB:LmxM.21.0310"/>
<dbReference type="GeneID" id="13454054"/>
<dbReference type="PhylomeDB" id="E9AUZ8"/>
<keyword evidence="2" id="KW-0732">Signal</keyword>
<keyword evidence="1" id="KW-1133">Transmembrane helix</keyword>
<evidence type="ECO:0008006" key="5">
    <source>
        <dbReference type="Google" id="ProtNLM"/>
    </source>
</evidence>
<evidence type="ECO:0000313" key="3">
    <source>
        <dbReference type="EMBL" id="CBZ26779.1"/>
    </source>
</evidence>
<dbReference type="Proteomes" id="UP000007259">
    <property type="component" value="Chromosome 21"/>
</dbReference>
<feature type="chain" id="PRO_5003232976" description="Transmembrane protein" evidence="2">
    <location>
        <begin position="47"/>
        <end position="351"/>
    </location>
</feature>
<dbReference type="KEGG" id="lmi:LMXM_21_0310"/>
<reference evidence="3 4" key="1">
    <citation type="journal article" date="2011" name="Genome Res.">
        <title>Chromosome and gene copy number variation allow major structural change between species and strains of Leishmania.</title>
        <authorList>
            <person name="Rogers M.B."/>
            <person name="Hilley J.D."/>
            <person name="Dickens N.J."/>
            <person name="Wilkes J."/>
            <person name="Bates P.A."/>
            <person name="Depledge D.P."/>
            <person name="Harris D."/>
            <person name="Her Y."/>
            <person name="Herzyk P."/>
            <person name="Imamura H."/>
            <person name="Otto T.D."/>
            <person name="Sanders M."/>
            <person name="Seeger K."/>
            <person name="Dujardin J.C."/>
            <person name="Berriman M."/>
            <person name="Smith D.F."/>
            <person name="Hertz-Fowler C."/>
            <person name="Mottram J.C."/>
        </authorList>
    </citation>
    <scope>NUCLEOTIDE SEQUENCE [LARGE SCALE GENOMIC DNA]</scope>
    <source>
        <strain evidence="3 4">MHOM/GT/2001/U1103</strain>
    </source>
</reference>
<keyword evidence="4" id="KW-1185">Reference proteome</keyword>
<dbReference type="EMBL" id="FR799574">
    <property type="protein sequence ID" value="CBZ26779.1"/>
    <property type="molecule type" value="Genomic_DNA"/>
</dbReference>
<feature type="transmembrane region" description="Helical" evidence="1">
    <location>
        <begin position="310"/>
        <end position="330"/>
    </location>
</feature>
<dbReference type="RefSeq" id="XP_003875271.1">
    <property type="nucleotide sequence ID" value="XM_003875222.1"/>
</dbReference>